<proteinExistence type="predicted"/>
<name>A0ABZ2C1J9_9PROT</name>
<accession>A0ABZ2C1J9</accession>
<protein>
    <submittedName>
        <fullName evidence="1">Uncharacterized protein</fullName>
    </submittedName>
</protein>
<keyword evidence="2" id="KW-1185">Reference proteome</keyword>
<dbReference type="Proteomes" id="UP001330434">
    <property type="component" value="Chromosome"/>
</dbReference>
<gene>
    <name evidence="1" type="ORF">Bealeia1_00315</name>
</gene>
<sequence length="51" mass="5993">MTVGNVNAEDVQKYLEQQEEHHKKMTLEFQNSSVYALFFFASVYQNTGFSR</sequence>
<dbReference type="EMBL" id="CP133270">
    <property type="protein sequence ID" value="WVX66142.1"/>
    <property type="molecule type" value="Genomic_DNA"/>
</dbReference>
<evidence type="ECO:0000313" key="2">
    <source>
        <dbReference type="Proteomes" id="UP001330434"/>
    </source>
</evidence>
<reference evidence="1 2" key="1">
    <citation type="journal article" date="2024" name="Environ. Microbiol.">
        <title>Novel evolutionary insights on the interactions of the Holosporales (Alphaproteobacteria) with eukaryotic hosts from comparative genomics.</title>
        <authorList>
            <person name="Giovannini M."/>
            <person name="Petroni G."/>
            <person name="Castelli M."/>
        </authorList>
    </citation>
    <scope>NUCLEOTIDE SEQUENCE [LARGE SCALE GENOMIC DNA]</scope>
    <source>
        <strain evidence="1 2">US_Bl 15I1</strain>
    </source>
</reference>
<evidence type="ECO:0000313" key="1">
    <source>
        <dbReference type="EMBL" id="WVX66142.1"/>
    </source>
</evidence>
<organism evidence="1 2">
    <name type="scientific">Candidatus Bealeia paramacronuclearis</name>
    <dbReference type="NCBI Taxonomy" id="1921001"/>
    <lineage>
        <taxon>Bacteria</taxon>
        <taxon>Pseudomonadati</taxon>
        <taxon>Pseudomonadota</taxon>
        <taxon>Alphaproteobacteria</taxon>
        <taxon>Holosporales</taxon>
        <taxon>Holosporaceae</taxon>
        <taxon>Candidatus Bealeia</taxon>
    </lineage>
</organism>